<dbReference type="InterPro" id="IPR039532">
    <property type="entry name" value="TetR_C_Firmicutes"/>
</dbReference>
<evidence type="ECO:0000256" key="2">
    <source>
        <dbReference type="PROSITE-ProRule" id="PRU00335"/>
    </source>
</evidence>
<feature type="domain" description="HTH tetR-type" evidence="3">
    <location>
        <begin position="12"/>
        <end position="72"/>
    </location>
</feature>
<dbReference type="Pfam" id="PF14278">
    <property type="entry name" value="TetR_C_8"/>
    <property type="match status" value="1"/>
</dbReference>
<feature type="DNA-binding region" description="H-T-H motif" evidence="2">
    <location>
        <begin position="35"/>
        <end position="54"/>
    </location>
</feature>
<sequence length="205" mass="23425">MTDNRVKDRRIVRTRSMITDALLALLQKRAYAEISIIDITEQANINRSTFYAHYIDKDDLLNKMIDEKLDRLIALGRFHQASPASTSAFNEPDPYYVALFEHLGEHDIFYRVMLDRPAAGDFNAKMQDIIKSSFFSRISNMGLDQKLQVPLDILLDYIGCSTQGVIATWLFNNRMYSPHYMALQLTRLSSLGIYSAMGIEGASTR</sequence>
<dbReference type="RefSeq" id="WP_344914812.1">
    <property type="nucleotide sequence ID" value="NZ_BAAAYO010000014.1"/>
</dbReference>
<dbReference type="InterPro" id="IPR001647">
    <property type="entry name" value="HTH_TetR"/>
</dbReference>
<evidence type="ECO:0000313" key="4">
    <source>
        <dbReference type="EMBL" id="MFB9753702.1"/>
    </source>
</evidence>
<dbReference type="PANTHER" id="PTHR43479">
    <property type="entry name" value="ACREF/ENVCD OPERON REPRESSOR-RELATED"/>
    <property type="match status" value="1"/>
</dbReference>
<name>A0ABV5VZI1_9BACL</name>
<dbReference type="Gene3D" id="1.10.357.10">
    <property type="entry name" value="Tetracycline Repressor, domain 2"/>
    <property type="match status" value="1"/>
</dbReference>
<keyword evidence="5" id="KW-1185">Reference proteome</keyword>
<reference evidence="4 5" key="1">
    <citation type="submission" date="2024-09" db="EMBL/GenBank/DDBJ databases">
        <authorList>
            <person name="Sun Q."/>
            <person name="Mori K."/>
        </authorList>
    </citation>
    <scope>NUCLEOTIDE SEQUENCE [LARGE SCALE GENOMIC DNA]</scope>
    <source>
        <strain evidence="4 5">JCM 12520</strain>
    </source>
</reference>
<organism evidence="4 5">
    <name type="scientific">Paenibacillus hodogayensis</name>
    <dbReference type="NCBI Taxonomy" id="279208"/>
    <lineage>
        <taxon>Bacteria</taxon>
        <taxon>Bacillati</taxon>
        <taxon>Bacillota</taxon>
        <taxon>Bacilli</taxon>
        <taxon>Bacillales</taxon>
        <taxon>Paenibacillaceae</taxon>
        <taxon>Paenibacillus</taxon>
    </lineage>
</organism>
<comment type="caution">
    <text evidence="4">The sequence shown here is derived from an EMBL/GenBank/DDBJ whole genome shotgun (WGS) entry which is preliminary data.</text>
</comment>
<evidence type="ECO:0000259" key="3">
    <source>
        <dbReference type="PROSITE" id="PS50977"/>
    </source>
</evidence>
<dbReference type="Pfam" id="PF00440">
    <property type="entry name" value="TetR_N"/>
    <property type="match status" value="1"/>
</dbReference>
<keyword evidence="1 2" id="KW-0238">DNA-binding</keyword>
<protein>
    <submittedName>
        <fullName evidence="4">TetR/AcrR family transcriptional regulator</fullName>
    </submittedName>
</protein>
<proteinExistence type="predicted"/>
<evidence type="ECO:0000256" key="1">
    <source>
        <dbReference type="ARBA" id="ARBA00023125"/>
    </source>
</evidence>
<accession>A0ABV5VZI1</accession>
<dbReference type="PROSITE" id="PS50977">
    <property type="entry name" value="HTH_TETR_2"/>
    <property type="match status" value="1"/>
</dbReference>
<dbReference type="PANTHER" id="PTHR43479:SF23">
    <property type="entry name" value="HTH TETR-TYPE DOMAIN-CONTAINING PROTEIN"/>
    <property type="match status" value="1"/>
</dbReference>
<dbReference type="SUPFAM" id="SSF46689">
    <property type="entry name" value="Homeodomain-like"/>
    <property type="match status" value="1"/>
</dbReference>
<dbReference type="Proteomes" id="UP001589619">
    <property type="component" value="Unassembled WGS sequence"/>
</dbReference>
<dbReference type="InterPro" id="IPR050624">
    <property type="entry name" value="HTH-type_Tx_Regulator"/>
</dbReference>
<gene>
    <name evidence="4" type="ORF">ACFFNY_19210</name>
</gene>
<dbReference type="EMBL" id="JBHMAG010000013">
    <property type="protein sequence ID" value="MFB9753702.1"/>
    <property type="molecule type" value="Genomic_DNA"/>
</dbReference>
<evidence type="ECO:0000313" key="5">
    <source>
        <dbReference type="Proteomes" id="UP001589619"/>
    </source>
</evidence>
<dbReference type="InterPro" id="IPR009057">
    <property type="entry name" value="Homeodomain-like_sf"/>
</dbReference>